<dbReference type="OrthoDB" id="1842647at2759"/>
<sequence length="571" mass="66018">MQEGATIIKESRIKNKKKKLVFSYTMQKFNPLIILQNVKRFHFTKLCVFHCSTLSLQERLRSEIPEESENISIFKVPGNLRQVEAKAYEPNIISIGPYHQGKSHLQAMEKVKWQFFRRLFCPSSQGIEEKLEGVIEDMKGLEPEARSYYSEDVKMSRKKFVEMMIIDGCFIVELFRDLEKSEGKYEPDGEKIELEKKLALEKLEGKYEPDGQKLALERSEGKYEPDGEILEMETNLALEKPVFAHGQRFLKRWMLPILRNDLIMLENQLPLPVLCELFKLTNGIRATSPCSSMEKLALKFFSPLMPGAAESPQQSDSDYSRNDAKHFLDLFRSSILPKEIKREKEPYLFRSMAELKEAGIKISTGSEIIKPLDIKFESGVLKIPPFRIDDYRCTLYRNMVAFEQCYKSCQPDVTRYLFFLDGLINSAKDIDLLHYAGVLQHSLGSNKHVARIVNKLCREVSRDIEDSYLSDVVRSLEDYCNEPWHRYRASLVHNYFTNLWVTVSTGIAAILVYFAALQTCCELAGSHDSLHESGFWTLVVKSLIIPFPQSLIVTGLVSQFDEYQEFIWLYC</sequence>
<keyword evidence="1" id="KW-1133">Transmembrane helix</keyword>
<evidence type="ECO:0000256" key="1">
    <source>
        <dbReference type="SAM" id="Phobius"/>
    </source>
</evidence>
<keyword evidence="1" id="KW-0472">Membrane</keyword>
<proteinExistence type="predicted"/>
<name>A0A8S0RT28_OLEEU</name>
<evidence type="ECO:0000313" key="2">
    <source>
        <dbReference type="EMBL" id="CAA2983078.1"/>
    </source>
</evidence>
<dbReference type="EMBL" id="CACTIH010003718">
    <property type="protein sequence ID" value="CAA2983078.1"/>
    <property type="molecule type" value="Genomic_DNA"/>
</dbReference>
<organism evidence="2 3">
    <name type="scientific">Olea europaea subsp. europaea</name>
    <dbReference type="NCBI Taxonomy" id="158383"/>
    <lineage>
        <taxon>Eukaryota</taxon>
        <taxon>Viridiplantae</taxon>
        <taxon>Streptophyta</taxon>
        <taxon>Embryophyta</taxon>
        <taxon>Tracheophyta</taxon>
        <taxon>Spermatophyta</taxon>
        <taxon>Magnoliopsida</taxon>
        <taxon>eudicotyledons</taxon>
        <taxon>Gunneridae</taxon>
        <taxon>Pentapetalae</taxon>
        <taxon>asterids</taxon>
        <taxon>lamiids</taxon>
        <taxon>Lamiales</taxon>
        <taxon>Oleaceae</taxon>
        <taxon>Oleeae</taxon>
        <taxon>Olea</taxon>
    </lineage>
</organism>
<dbReference type="Gramene" id="OE9A052144T1">
    <property type="protein sequence ID" value="OE9A052144C1"/>
    <property type="gene ID" value="OE9A052144"/>
</dbReference>
<feature type="transmembrane region" description="Helical" evidence="1">
    <location>
        <begin position="495"/>
        <end position="516"/>
    </location>
</feature>
<dbReference type="Proteomes" id="UP000594638">
    <property type="component" value="Unassembled WGS sequence"/>
</dbReference>
<dbReference type="PANTHER" id="PTHR31170">
    <property type="entry name" value="BNAC04G53230D PROTEIN"/>
    <property type="match status" value="1"/>
</dbReference>
<dbReference type="AlphaFoldDB" id="A0A8S0RT28"/>
<keyword evidence="1" id="KW-0812">Transmembrane</keyword>
<dbReference type="Pfam" id="PF03140">
    <property type="entry name" value="DUF247"/>
    <property type="match status" value="1"/>
</dbReference>
<accession>A0A8S0RT28</accession>
<dbReference type="PANTHER" id="PTHR31170:SF21">
    <property type="match status" value="1"/>
</dbReference>
<keyword evidence="3" id="KW-1185">Reference proteome</keyword>
<gene>
    <name evidence="2" type="ORF">OLEA9_A052144</name>
</gene>
<dbReference type="InterPro" id="IPR004158">
    <property type="entry name" value="DUF247_pln"/>
</dbReference>
<reference evidence="2 3" key="1">
    <citation type="submission" date="2019-12" db="EMBL/GenBank/DDBJ databases">
        <authorList>
            <person name="Alioto T."/>
            <person name="Alioto T."/>
            <person name="Gomez Garrido J."/>
        </authorList>
    </citation>
    <scope>NUCLEOTIDE SEQUENCE [LARGE SCALE GENOMIC DNA]</scope>
</reference>
<evidence type="ECO:0000313" key="3">
    <source>
        <dbReference type="Proteomes" id="UP000594638"/>
    </source>
</evidence>
<comment type="caution">
    <text evidence="2">The sequence shown here is derived from an EMBL/GenBank/DDBJ whole genome shotgun (WGS) entry which is preliminary data.</text>
</comment>
<protein>
    <submittedName>
        <fullName evidence="2">Uncharacterized protein</fullName>
    </submittedName>
</protein>